<feature type="non-terminal residue" evidence="3">
    <location>
        <position position="1"/>
    </location>
</feature>
<dbReference type="AlphaFoldDB" id="A0A813JBJ0"/>
<dbReference type="EMBL" id="CAJNNW010024891">
    <property type="protein sequence ID" value="CAE8674724.1"/>
    <property type="molecule type" value="Genomic_DNA"/>
</dbReference>
<name>A0A813JBJ0_POLGL</name>
<evidence type="ECO:0000313" key="4">
    <source>
        <dbReference type="Proteomes" id="UP000626109"/>
    </source>
</evidence>
<organism evidence="3 4">
    <name type="scientific">Polarella glacialis</name>
    <name type="common">Dinoflagellate</name>
    <dbReference type="NCBI Taxonomy" id="89957"/>
    <lineage>
        <taxon>Eukaryota</taxon>
        <taxon>Sar</taxon>
        <taxon>Alveolata</taxon>
        <taxon>Dinophyceae</taxon>
        <taxon>Suessiales</taxon>
        <taxon>Suessiaceae</taxon>
        <taxon>Polarella</taxon>
    </lineage>
</organism>
<protein>
    <submittedName>
        <fullName evidence="3">Uncharacterized protein</fullName>
    </submittedName>
</protein>
<dbReference type="InterPro" id="IPR039902">
    <property type="entry name" value="CCDC148/CCDC112"/>
</dbReference>
<proteinExistence type="predicted"/>
<dbReference type="PANTHER" id="PTHR21549">
    <property type="entry name" value="MUTATED IN BLADDER CANCER 1"/>
    <property type="match status" value="1"/>
</dbReference>
<dbReference type="Proteomes" id="UP000626109">
    <property type="component" value="Unassembled WGS sequence"/>
</dbReference>
<accession>A0A813JBJ0</accession>
<keyword evidence="1" id="KW-0175">Coiled coil</keyword>
<comment type="caution">
    <text evidence="3">The sequence shown here is derived from an EMBL/GenBank/DDBJ whole genome shotgun (WGS) entry which is preliminary data.</text>
</comment>
<dbReference type="PANTHER" id="PTHR21549:SF0">
    <property type="entry name" value="COILED-COIL DOMAIN-CONTAINING PROTEIN 112"/>
    <property type="match status" value="1"/>
</dbReference>
<sequence length="308" mass="33505">MAAGRHDMEAPTAGAGLPRSASAATLASKSAKASQAAEAGSSRSLAAWRETWRQLGLQAWAAESDTRRELLAAQGSAKSLFRPDQAEELRSTWATSEQTRQAWEQELWSGLGRLRKRVSALGSNMRFAPSRKDVHGLVTTAEHELQVFAEQARQQFDDLAGQEYGLEDSLQASLARFEGWCSQESAMKRPSSEAASSSSGLPRRSLAKATSKDSIGRASGLNERSADSDVAAIRDRLEQIAAEIGREGGATGGWPGDDHEAFMRLLTSKFRRKASSEFVSEAECLLPHYSHEALVAHAKWFADSERLQ</sequence>
<evidence type="ECO:0000313" key="3">
    <source>
        <dbReference type="EMBL" id="CAE8674724.1"/>
    </source>
</evidence>
<gene>
    <name evidence="3" type="ORF">PGLA2088_LOCUS19076</name>
</gene>
<evidence type="ECO:0000256" key="1">
    <source>
        <dbReference type="ARBA" id="ARBA00023054"/>
    </source>
</evidence>
<feature type="region of interest" description="Disordered" evidence="2">
    <location>
        <begin position="1"/>
        <end position="22"/>
    </location>
</feature>
<reference evidence="3" key="1">
    <citation type="submission" date="2021-02" db="EMBL/GenBank/DDBJ databases">
        <authorList>
            <person name="Dougan E. K."/>
            <person name="Rhodes N."/>
            <person name="Thang M."/>
            <person name="Chan C."/>
        </authorList>
    </citation>
    <scope>NUCLEOTIDE SEQUENCE</scope>
</reference>
<feature type="region of interest" description="Disordered" evidence="2">
    <location>
        <begin position="186"/>
        <end position="222"/>
    </location>
</feature>
<evidence type="ECO:0000256" key="2">
    <source>
        <dbReference type="SAM" id="MobiDB-lite"/>
    </source>
</evidence>